<dbReference type="SMART" id="SM00487">
    <property type="entry name" value="DEXDc"/>
    <property type="match status" value="1"/>
</dbReference>
<dbReference type="Pfam" id="PF03880">
    <property type="entry name" value="DbpA"/>
    <property type="match status" value="1"/>
</dbReference>
<dbReference type="InterPro" id="IPR044742">
    <property type="entry name" value="DEAD/DEAH_RhlB"/>
</dbReference>
<keyword evidence="4 7" id="KW-0067">ATP-binding</keyword>
<dbReference type="InterPro" id="IPR000629">
    <property type="entry name" value="RNA-helicase_DEAD-box_CS"/>
</dbReference>
<proteinExistence type="inferred from homology"/>
<keyword evidence="3 7" id="KW-0347">Helicase</keyword>
<dbReference type="PROSITE" id="PS51192">
    <property type="entry name" value="HELICASE_ATP_BIND_1"/>
    <property type="match status" value="1"/>
</dbReference>
<dbReference type="GO" id="GO:0003724">
    <property type="term" value="F:RNA helicase activity"/>
    <property type="evidence" value="ECO:0007669"/>
    <property type="project" value="InterPro"/>
</dbReference>
<dbReference type="GO" id="GO:0005524">
    <property type="term" value="F:ATP binding"/>
    <property type="evidence" value="ECO:0007669"/>
    <property type="project" value="UniProtKB-KW"/>
</dbReference>
<evidence type="ECO:0000256" key="6">
    <source>
        <dbReference type="PROSITE-ProRule" id="PRU00552"/>
    </source>
</evidence>
<feature type="domain" description="Helicase C-terminal" evidence="9">
    <location>
        <begin position="242"/>
        <end position="409"/>
    </location>
</feature>
<dbReference type="InterPro" id="IPR001650">
    <property type="entry name" value="Helicase_C-like"/>
</dbReference>
<gene>
    <name evidence="11" type="primary">dbpA</name>
    <name evidence="11" type="ORF">Lqui_2680</name>
</gene>
<dbReference type="InterPro" id="IPR050079">
    <property type="entry name" value="DEAD_box_RNA_helicase"/>
</dbReference>
<dbReference type="InterPro" id="IPR005580">
    <property type="entry name" value="DbpA/CsdA_RNA-bd_dom"/>
</dbReference>
<evidence type="ECO:0000256" key="5">
    <source>
        <dbReference type="ARBA" id="ARBA00038437"/>
    </source>
</evidence>
<comment type="similarity">
    <text evidence="5 7">Belongs to the DEAD box helicase family.</text>
</comment>
<evidence type="ECO:0000259" key="9">
    <source>
        <dbReference type="PROSITE" id="PS51194"/>
    </source>
</evidence>
<comment type="caution">
    <text evidence="11">The sequence shown here is derived from an EMBL/GenBank/DDBJ whole genome shotgun (WGS) entry which is preliminary data.</text>
</comment>
<evidence type="ECO:0000259" key="10">
    <source>
        <dbReference type="PROSITE" id="PS51195"/>
    </source>
</evidence>
<dbReference type="AlphaFoldDB" id="A0A0W0XKK2"/>
<dbReference type="STRING" id="45073.Lqui_2680"/>
<dbReference type="Pfam" id="PF00270">
    <property type="entry name" value="DEAD"/>
    <property type="match status" value="1"/>
</dbReference>
<keyword evidence="12" id="KW-1185">Reference proteome</keyword>
<protein>
    <submittedName>
        <fullName evidence="11">ATP-dependent RNA helicase</fullName>
    </submittedName>
</protein>
<feature type="domain" description="DEAD-box RNA helicase Q" evidence="10">
    <location>
        <begin position="30"/>
        <end position="58"/>
    </location>
</feature>
<dbReference type="GO" id="GO:0005829">
    <property type="term" value="C:cytosol"/>
    <property type="evidence" value="ECO:0007669"/>
    <property type="project" value="TreeGrafter"/>
</dbReference>
<dbReference type="GO" id="GO:0003676">
    <property type="term" value="F:nucleic acid binding"/>
    <property type="evidence" value="ECO:0007669"/>
    <property type="project" value="InterPro"/>
</dbReference>
<dbReference type="PROSITE" id="PS51194">
    <property type="entry name" value="HELICASE_CTER"/>
    <property type="match status" value="1"/>
</dbReference>
<dbReference type="Gene3D" id="3.30.70.330">
    <property type="match status" value="1"/>
</dbReference>
<evidence type="ECO:0000313" key="12">
    <source>
        <dbReference type="Proteomes" id="UP000054618"/>
    </source>
</evidence>
<dbReference type="InterPro" id="IPR012677">
    <property type="entry name" value="Nucleotide-bd_a/b_plait_sf"/>
</dbReference>
<keyword evidence="1 7" id="KW-0547">Nucleotide-binding</keyword>
<dbReference type="GO" id="GO:0016787">
    <property type="term" value="F:hydrolase activity"/>
    <property type="evidence" value="ECO:0007669"/>
    <property type="project" value="UniProtKB-KW"/>
</dbReference>
<reference evidence="11 12" key="1">
    <citation type="submission" date="2015-11" db="EMBL/GenBank/DDBJ databases">
        <title>Genomic analysis of 38 Legionella species identifies large and diverse effector repertoires.</title>
        <authorList>
            <person name="Burstein D."/>
            <person name="Amaro F."/>
            <person name="Zusman T."/>
            <person name="Lifshitz Z."/>
            <person name="Cohen O."/>
            <person name="Gilbert J.A."/>
            <person name="Pupko T."/>
            <person name="Shuman H.A."/>
            <person name="Segal G."/>
        </authorList>
    </citation>
    <scope>NUCLEOTIDE SEQUENCE [LARGE SCALE GENOMIC DNA]</scope>
    <source>
        <strain evidence="11 12">CDC#1442-AUS-E</strain>
    </source>
</reference>
<keyword evidence="2 7" id="KW-0378">Hydrolase</keyword>
<evidence type="ECO:0000259" key="8">
    <source>
        <dbReference type="PROSITE" id="PS51192"/>
    </source>
</evidence>
<dbReference type="PANTHER" id="PTHR47959:SF1">
    <property type="entry name" value="ATP-DEPENDENT RNA HELICASE DBPA"/>
    <property type="match status" value="1"/>
</dbReference>
<dbReference type="CDD" id="cd00268">
    <property type="entry name" value="DEADc"/>
    <property type="match status" value="1"/>
</dbReference>
<dbReference type="PROSITE" id="PS00039">
    <property type="entry name" value="DEAD_ATP_HELICASE"/>
    <property type="match status" value="1"/>
</dbReference>
<dbReference type="Pfam" id="PF00271">
    <property type="entry name" value="Helicase_C"/>
    <property type="match status" value="1"/>
</dbReference>
<dbReference type="PATRIC" id="fig|45073.5.peg.2851"/>
<dbReference type="EMBL" id="LNYS01000025">
    <property type="protein sequence ID" value="KTD45209.1"/>
    <property type="molecule type" value="Genomic_DNA"/>
</dbReference>
<evidence type="ECO:0000313" key="11">
    <source>
        <dbReference type="EMBL" id="KTD45209.1"/>
    </source>
</evidence>
<dbReference type="InterPro" id="IPR011545">
    <property type="entry name" value="DEAD/DEAH_box_helicase_dom"/>
</dbReference>
<dbReference type="Proteomes" id="UP000054618">
    <property type="component" value="Unassembled WGS sequence"/>
</dbReference>
<dbReference type="Gene3D" id="3.40.50.300">
    <property type="entry name" value="P-loop containing nucleotide triphosphate hydrolases"/>
    <property type="match status" value="2"/>
</dbReference>
<feature type="domain" description="Helicase ATP-binding" evidence="8">
    <location>
        <begin position="61"/>
        <end position="232"/>
    </location>
</feature>
<dbReference type="InterPro" id="IPR027417">
    <property type="entry name" value="P-loop_NTPase"/>
</dbReference>
<dbReference type="PANTHER" id="PTHR47959">
    <property type="entry name" value="ATP-DEPENDENT RNA HELICASE RHLE-RELATED"/>
    <property type="match status" value="1"/>
</dbReference>
<evidence type="ECO:0000256" key="4">
    <source>
        <dbReference type="ARBA" id="ARBA00022840"/>
    </source>
</evidence>
<name>A0A0W0XKK2_9GAMM</name>
<dbReference type="SUPFAM" id="SSF52540">
    <property type="entry name" value="P-loop containing nucleoside triphosphate hydrolases"/>
    <property type="match status" value="1"/>
</dbReference>
<dbReference type="PROSITE" id="PS51195">
    <property type="entry name" value="Q_MOTIF"/>
    <property type="match status" value="1"/>
</dbReference>
<evidence type="ECO:0000256" key="2">
    <source>
        <dbReference type="ARBA" id="ARBA00022801"/>
    </source>
</evidence>
<accession>A0A0W0XKK2</accession>
<evidence type="ECO:0000256" key="1">
    <source>
        <dbReference type="ARBA" id="ARBA00022741"/>
    </source>
</evidence>
<dbReference type="NCBIfam" id="NF008744">
    <property type="entry name" value="PRK11776.1"/>
    <property type="match status" value="1"/>
</dbReference>
<sequence>MVLCASFTIGTSSKMDISSEKVLPAWKEELSFSSLVLRKELSDNLLSLNFTQMTAIQAQSLPLLLNRADVIAQAQTGSGKTVAFGLGVLNHLKIERVITQALILCPTRELAEQVSQVLRRLARLLPNIKILNLSGGTPIKPQYDSLRHGAHIIVGTPGRVQKHLDQKTLSMAHLNTLVLDEADRMLDMGFVDSLKQILSYCPSKRQTLLFSATFTPLIKQLAQEFMRHPHEIKAEEQERVQDIEQLFFEVSSPNDKYSLLKKLLTHYRPASTLIFCNTKEKTQELAAELNHEGFSAAVINGDLEQAERDQAIIQFSNGSRSILVATDVAARGLDIKELPAVINYELAFEAEVHIHRIGRTGRAGCKGLALSITTPKDAGRLCAIEELMAKEMVWGGMDELTSSAVSDLLPGMVTLRLMAGRKDKIRPGDILGALTKDAGLKAEAIGKIDILSSHSYVAIAQSHAGKAFEQFQKGKIKGKKVGVQRLP</sequence>
<dbReference type="SMART" id="SM00490">
    <property type="entry name" value="HELICc"/>
    <property type="match status" value="1"/>
</dbReference>
<feature type="short sequence motif" description="Q motif" evidence="6">
    <location>
        <begin position="30"/>
        <end position="58"/>
    </location>
</feature>
<organism evidence="11 12">
    <name type="scientific">Legionella quinlivanii</name>
    <dbReference type="NCBI Taxonomy" id="45073"/>
    <lineage>
        <taxon>Bacteria</taxon>
        <taxon>Pseudomonadati</taxon>
        <taxon>Pseudomonadota</taxon>
        <taxon>Gammaproteobacteria</taxon>
        <taxon>Legionellales</taxon>
        <taxon>Legionellaceae</taxon>
        <taxon>Legionella</taxon>
    </lineage>
</organism>
<dbReference type="InterPro" id="IPR014014">
    <property type="entry name" value="RNA_helicase_DEAD_Q_motif"/>
</dbReference>
<evidence type="ECO:0000256" key="3">
    <source>
        <dbReference type="ARBA" id="ARBA00022806"/>
    </source>
</evidence>
<evidence type="ECO:0000256" key="7">
    <source>
        <dbReference type="RuleBase" id="RU000492"/>
    </source>
</evidence>
<dbReference type="CDD" id="cd18787">
    <property type="entry name" value="SF2_C_DEAD"/>
    <property type="match status" value="1"/>
</dbReference>
<dbReference type="InterPro" id="IPR014001">
    <property type="entry name" value="Helicase_ATP-bd"/>
</dbReference>